<proteinExistence type="inferred from homology"/>
<dbReference type="NCBIfam" id="NF009092">
    <property type="entry name" value="PRK12428.1"/>
    <property type="match status" value="1"/>
</dbReference>
<name>A0A2M9FVU7_9PROT</name>
<dbReference type="EMBL" id="PHIG01000063">
    <property type="protein sequence ID" value="PJK27574.1"/>
    <property type="molecule type" value="Genomic_DNA"/>
</dbReference>
<protein>
    <submittedName>
        <fullName evidence="2">3-alpha-hydroxysteroid dehydrogenase</fullName>
    </submittedName>
</protein>
<accession>A0A2M9FVU7</accession>
<dbReference type="Pfam" id="PF13561">
    <property type="entry name" value="adh_short_C2"/>
    <property type="match status" value="1"/>
</dbReference>
<comment type="caution">
    <text evidence="2">The sequence shown here is derived from an EMBL/GenBank/DDBJ whole genome shotgun (WGS) entry which is preliminary data.</text>
</comment>
<gene>
    <name evidence="2" type="ORF">CVT23_21940</name>
</gene>
<dbReference type="OrthoDB" id="9809287at2"/>
<sequence>MALEHPVILTGSASGIGDATAKRLLDRGCKVISVDIKEPKQKVAEHHHCDMGDPAAIDALVKKLDGTYSSLLNVAGVPESVGGDTCMAINFFGLRMLTDALFDRIADGGTVVSVSSIAGNNWRKRRGPLSELLATEGFETGMDWWRKNKDAVGTDPYTFSKEAVVVYTMALAGRGLTRGIRVNDVGPGPVDTPLLPAFTEFAGAETMKTMIGMAGRAAQPEDIAEALVVLAEGEMGWVNGHHLIVDGGMSAGFSAGWQTAGK</sequence>
<dbReference type="Pfam" id="PF00106">
    <property type="entry name" value="adh_short"/>
    <property type="match status" value="1"/>
</dbReference>
<evidence type="ECO:0000313" key="3">
    <source>
        <dbReference type="Proteomes" id="UP000229498"/>
    </source>
</evidence>
<dbReference type="AlphaFoldDB" id="A0A2M9FVU7"/>
<keyword evidence="3" id="KW-1185">Reference proteome</keyword>
<comment type="similarity">
    <text evidence="1">Belongs to the short-chain dehydrogenases/reductases (SDR) family.</text>
</comment>
<dbReference type="InterPro" id="IPR036291">
    <property type="entry name" value="NAD(P)-bd_dom_sf"/>
</dbReference>
<dbReference type="Proteomes" id="UP000229498">
    <property type="component" value="Unassembled WGS sequence"/>
</dbReference>
<dbReference type="RefSeq" id="WP_109795287.1">
    <property type="nucleotide sequence ID" value="NZ_PHIG01000063.1"/>
</dbReference>
<dbReference type="GO" id="GO:0016616">
    <property type="term" value="F:oxidoreductase activity, acting on the CH-OH group of donors, NAD or NADP as acceptor"/>
    <property type="evidence" value="ECO:0007669"/>
    <property type="project" value="TreeGrafter"/>
</dbReference>
<dbReference type="PANTHER" id="PTHR42760">
    <property type="entry name" value="SHORT-CHAIN DEHYDROGENASES/REDUCTASES FAMILY MEMBER"/>
    <property type="match status" value="1"/>
</dbReference>
<dbReference type="SUPFAM" id="SSF51735">
    <property type="entry name" value="NAD(P)-binding Rossmann-fold domains"/>
    <property type="match status" value="1"/>
</dbReference>
<dbReference type="Gene3D" id="3.40.50.720">
    <property type="entry name" value="NAD(P)-binding Rossmann-like Domain"/>
    <property type="match status" value="1"/>
</dbReference>
<evidence type="ECO:0000313" key="2">
    <source>
        <dbReference type="EMBL" id="PJK27574.1"/>
    </source>
</evidence>
<dbReference type="PRINTS" id="PR00081">
    <property type="entry name" value="GDHRDH"/>
</dbReference>
<organism evidence="2 3">
    <name type="scientific">Minwuia thermotolerans</name>
    <dbReference type="NCBI Taxonomy" id="2056226"/>
    <lineage>
        <taxon>Bacteria</taxon>
        <taxon>Pseudomonadati</taxon>
        <taxon>Pseudomonadota</taxon>
        <taxon>Alphaproteobacteria</taxon>
        <taxon>Minwuiales</taxon>
        <taxon>Minwuiaceae</taxon>
        <taxon>Minwuia</taxon>
    </lineage>
</organism>
<evidence type="ECO:0000256" key="1">
    <source>
        <dbReference type="ARBA" id="ARBA00006484"/>
    </source>
</evidence>
<reference evidence="2 3" key="1">
    <citation type="submission" date="2017-11" db="EMBL/GenBank/DDBJ databases">
        <title>Draft genome sequence of Rhizobiales bacterium SY3-13.</title>
        <authorList>
            <person name="Sun C."/>
        </authorList>
    </citation>
    <scope>NUCLEOTIDE SEQUENCE [LARGE SCALE GENOMIC DNA]</scope>
    <source>
        <strain evidence="2 3">SY3-13</strain>
    </source>
</reference>
<dbReference type="InterPro" id="IPR002347">
    <property type="entry name" value="SDR_fam"/>
</dbReference>